<evidence type="ECO:0000313" key="2">
    <source>
        <dbReference type="Proteomes" id="UP001652445"/>
    </source>
</evidence>
<proteinExistence type="predicted"/>
<name>A0ABT2UW31_9BACL</name>
<dbReference type="Proteomes" id="UP001652445">
    <property type="component" value="Unassembled WGS sequence"/>
</dbReference>
<organism evidence="1 2">
    <name type="scientific">Paenibacillus baimaensis</name>
    <dbReference type="NCBI Taxonomy" id="2982185"/>
    <lineage>
        <taxon>Bacteria</taxon>
        <taxon>Bacillati</taxon>
        <taxon>Bacillota</taxon>
        <taxon>Bacilli</taxon>
        <taxon>Bacillales</taxon>
        <taxon>Paenibacillaceae</taxon>
        <taxon>Paenibacillus</taxon>
    </lineage>
</organism>
<gene>
    <name evidence="1" type="ORF">OB236_38320</name>
</gene>
<evidence type="ECO:0000313" key="1">
    <source>
        <dbReference type="EMBL" id="MCU6797997.1"/>
    </source>
</evidence>
<sequence>MDTTLDQSMNIGTEVRLSEGCTKSVKIGSIKLIREIRQLMKGNEYKFSYSIGRDKWDAEEDRKEIDWPKVETVHKEAFRLVLVEGLTEEEYENVDEQGIEVLDKLLERFL</sequence>
<accession>A0ABT2UW31</accession>
<dbReference type="EMBL" id="JAOQIO010000124">
    <property type="protein sequence ID" value="MCU6797997.1"/>
    <property type="molecule type" value="Genomic_DNA"/>
</dbReference>
<dbReference type="RefSeq" id="WP_262688678.1">
    <property type="nucleotide sequence ID" value="NZ_JAOQIO010000124.1"/>
</dbReference>
<keyword evidence="2" id="KW-1185">Reference proteome</keyword>
<protein>
    <submittedName>
        <fullName evidence="1">Uncharacterized protein</fullName>
    </submittedName>
</protein>
<reference evidence="1 2" key="1">
    <citation type="submission" date="2022-09" db="EMBL/GenBank/DDBJ databases">
        <authorList>
            <person name="Han X.L."/>
            <person name="Wang Q."/>
            <person name="Lu T."/>
        </authorList>
    </citation>
    <scope>NUCLEOTIDE SEQUENCE [LARGE SCALE GENOMIC DNA]</scope>
    <source>
        <strain evidence="1 2">WQ 127069</strain>
    </source>
</reference>
<comment type="caution">
    <text evidence="1">The sequence shown here is derived from an EMBL/GenBank/DDBJ whole genome shotgun (WGS) entry which is preliminary data.</text>
</comment>